<gene>
    <name evidence="1" type="ORF">PFISCL1PPCAC_13858</name>
</gene>
<organism evidence="1 2">
    <name type="scientific">Pristionchus fissidentatus</name>
    <dbReference type="NCBI Taxonomy" id="1538716"/>
    <lineage>
        <taxon>Eukaryota</taxon>
        <taxon>Metazoa</taxon>
        <taxon>Ecdysozoa</taxon>
        <taxon>Nematoda</taxon>
        <taxon>Chromadorea</taxon>
        <taxon>Rhabditida</taxon>
        <taxon>Rhabditina</taxon>
        <taxon>Diplogasteromorpha</taxon>
        <taxon>Diplogasteroidea</taxon>
        <taxon>Neodiplogasteridae</taxon>
        <taxon>Pristionchus</taxon>
    </lineage>
</organism>
<keyword evidence="2" id="KW-1185">Reference proteome</keyword>
<dbReference type="Proteomes" id="UP001432322">
    <property type="component" value="Unassembled WGS sequence"/>
</dbReference>
<evidence type="ECO:0000313" key="1">
    <source>
        <dbReference type="EMBL" id="GMT22561.1"/>
    </source>
</evidence>
<evidence type="ECO:0000313" key="2">
    <source>
        <dbReference type="Proteomes" id="UP001432322"/>
    </source>
</evidence>
<dbReference type="EMBL" id="BTSY01000004">
    <property type="protein sequence ID" value="GMT22561.1"/>
    <property type="molecule type" value="Genomic_DNA"/>
</dbReference>
<feature type="non-terminal residue" evidence="1">
    <location>
        <position position="1"/>
    </location>
</feature>
<comment type="caution">
    <text evidence="1">The sequence shown here is derived from an EMBL/GenBank/DDBJ whole genome shotgun (WGS) entry which is preliminary data.</text>
</comment>
<name>A0AAV5VSD5_9BILA</name>
<feature type="non-terminal residue" evidence="1">
    <location>
        <position position="69"/>
    </location>
</feature>
<dbReference type="AlphaFoldDB" id="A0AAV5VSD5"/>
<accession>A0AAV5VSD5</accession>
<proteinExistence type="predicted"/>
<protein>
    <submittedName>
        <fullName evidence="1">Uncharacterized protein</fullName>
    </submittedName>
</protein>
<reference evidence="1" key="1">
    <citation type="submission" date="2023-10" db="EMBL/GenBank/DDBJ databases">
        <title>Genome assembly of Pristionchus species.</title>
        <authorList>
            <person name="Yoshida K."/>
            <person name="Sommer R.J."/>
        </authorList>
    </citation>
    <scope>NUCLEOTIDE SEQUENCE</scope>
    <source>
        <strain evidence="1">RS5133</strain>
    </source>
</reference>
<sequence>CRTSAQSGSCRWRRRRRQCPGTPPIRHCMCDVDGVPAVDDVALDHHVPAARLKAGYVVYLSGRGVKLVA</sequence>